<evidence type="ECO:0000313" key="3">
    <source>
        <dbReference type="EMBL" id="KAK4199252.1"/>
    </source>
</evidence>
<feature type="region of interest" description="Disordered" evidence="1">
    <location>
        <begin position="141"/>
        <end position="186"/>
    </location>
</feature>
<accession>A0AAN7AUN0</accession>
<dbReference type="SUPFAM" id="SSF48452">
    <property type="entry name" value="TPR-like"/>
    <property type="match status" value="1"/>
</dbReference>
<sequence length="595" mass="67638">MQPPERFGPHVPLNPPAASTTAASRPKPRKPRMVAPLDPEWEQNKPLIQELYMVQKMPLPLTIQTMRERHQFSATDKMYKERFKIWKWSKYLTKGRATWMMNKANERHPRGTQFQYGGQTWTEGRVRKTYDRFQGVSRIYELPPGDEDLPDAMDGPTPASITYETPAQLPETPTRLPEPPSPASGDLTGELSSMARVTSEENAAKSNFAAKLVSDIRTSLDELVATALRADVEGETNAAESKLLNAITIFKNSLSSTHPRTIKAVYMLAVMYAKRQKMDQADEALNWLTAEMLCRWGPRHRNTLVHFLRLVDLHQSWGRYEHAKTFTFKLLDSWDEIKDGRPLEIPSTADTAIVPESLDAHTGSQTQILEESSDVATVSEQLRLAGLWSSSNMTGVDRVLSRLIILCERYPEKLETQAIQARCSLASWYISREDKAAARQELKQAWRSLKARLRNAERVSNPDLRICRRLAFLYRDAHRQASCDEILEYAADVVERIVLVPRAQYSVCTALTLHISVGMGYQQRSSWSRARPWFERALALVIHAGGTFDPIAEKLTRALKDKKYTVTPLEGVSERFGVPQCVSRRLMFEQRALGI</sequence>
<dbReference type="InterPro" id="IPR011990">
    <property type="entry name" value="TPR-like_helical_dom_sf"/>
</dbReference>
<evidence type="ECO:0000259" key="2">
    <source>
        <dbReference type="Pfam" id="PF14420"/>
    </source>
</evidence>
<keyword evidence="4" id="KW-1185">Reference proteome</keyword>
<dbReference type="Gene3D" id="1.25.40.10">
    <property type="entry name" value="Tetratricopeptide repeat domain"/>
    <property type="match status" value="1"/>
</dbReference>
<dbReference type="PANTHER" id="PTHR38788">
    <property type="entry name" value="CLR5 DOMAIN-CONTAINING PROTEIN"/>
    <property type="match status" value="1"/>
</dbReference>
<gene>
    <name evidence="3" type="ORF">QBC40DRAFT_176696</name>
</gene>
<dbReference type="AlphaFoldDB" id="A0AAN7AUN0"/>
<evidence type="ECO:0000313" key="4">
    <source>
        <dbReference type="Proteomes" id="UP001303160"/>
    </source>
</evidence>
<feature type="domain" description="Clr5" evidence="2">
    <location>
        <begin position="40"/>
        <end position="90"/>
    </location>
</feature>
<reference evidence="3" key="1">
    <citation type="journal article" date="2023" name="Mol. Phylogenet. Evol.">
        <title>Genome-scale phylogeny and comparative genomics of the fungal order Sordariales.</title>
        <authorList>
            <person name="Hensen N."/>
            <person name="Bonometti L."/>
            <person name="Westerberg I."/>
            <person name="Brannstrom I.O."/>
            <person name="Guillou S."/>
            <person name="Cros-Aarteil S."/>
            <person name="Calhoun S."/>
            <person name="Haridas S."/>
            <person name="Kuo A."/>
            <person name="Mondo S."/>
            <person name="Pangilinan J."/>
            <person name="Riley R."/>
            <person name="LaButti K."/>
            <person name="Andreopoulos B."/>
            <person name="Lipzen A."/>
            <person name="Chen C."/>
            <person name="Yan M."/>
            <person name="Daum C."/>
            <person name="Ng V."/>
            <person name="Clum A."/>
            <person name="Steindorff A."/>
            <person name="Ohm R.A."/>
            <person name="Martin F."/>
            <person name="Silar P."/>
            <person name="Natvig D.O."/>
            <person name="Lalanne C."/>
            <person name="Gautier V."/>
            <person name="Ament-Velasquez S.L."/>
            <person name="Kruys A."/>
            <person name="Hutchinson M.I."/>
            <person name="Powell A.J."/>
            <person name="Barry K."/>
            <person name="Miller A.N."/>
            <person name="Grigoriev I.V."/>
            <person name="Debuchy R."/>
            <person name="Gladieux P."/>
            <person name="Hiltunen Thoren M."/>
            <person name="Johannesson H."/>
        </authorList>
    </citation>
    <scope>NUCLEOTIDE SEQUENCE</scope>
    <source>
        <strain evidence="3">CBS 315.58</strain>
    </source>
</reference>
<evidence type="ECO:0000256" key="1">
    <source>
        <dbReference type="SAM" id="MobiDB-lite"/>
    </source>
</evidence>
<proteinExistence type="predicted"/>
<feature type="region of interest" description="Disordered" evidence="1">
    <location>
        <begin position="1"/>
        <end position="35"/>
    </location>
</feature>
<comment type="caution">
    <text evidence="3">The sequence shown here is derived from an EMBL/GenBank/DDBJ whole genome shotgun (WGS) entry which is preliminary data.</text>
</comment>
<dbReference type="PANTHER" id="PTHR38788:SF3">
    <property type="entry name" value="CLR5 DOMAIN-CONTAINING PROTEIN"/>
    <property type="match status" value="1"/>
</dbReference>
<dbReference type="Pfam" id="PF14420">
    <property type="entry name" value="Clr5"/>
    <property type="match status" value="1"/>
</dbReference>
<protein>
    <recommendedName>
        <fullName evidence="2">Clr5 domain-containing protein</fullName>
    </recommendedName>
</protein>
<dbReference type="InterPro" id="IPR025676">
    <property type="entry name" value="Clr5_dom"/>
</dbReference>
<organism evidence="3 4">
    <name type="scientific">Triangularia verruculosa</name>
    <dbReference type="NCBI Taxonomy" id="2587418"/>
    <lineage>
        <taxon>Eukaryota</taxon>
        <taxon>Fungi</taxon>
        <taxon>Dikarya</taxon>
        <taxon>Ascomycota</taxon>
        <taxon>Pezizomycotina</taxon>
        <taxon>Sordariomycetes</taxon>
        <taxon>Sordariomycetidae</taxon>
        <taxon>Sordariales</taxon>
        <taxon>Podosporaceae</taxon>
        <taxon>Triangularia</taxon>
    </lineage>
</organism>
<dbReference type="Proteomes" id="UP001303160">
    <property type="component" value="Unassembled WGS sequence"/>
</dbReference>
<dbReference type="EMBL" id="MU863934">
    <property type="protein sequence ID" value="KAK4199252.1"/>
    <property type="molecule type" value="Genomic_DNA"/>
</dbReference>
<name>A0AAN7AUN0_9PEZI</name>
<reference evidence="3" key="2">
    <citation type="submission" date="2023-05" db="EMBL/GenBank/DDBJ databases">
        <authorList>
            <consortium name="Lawrence Berkeley National Laboratory"/>
            <person name="Steindorff A."/>
            <person name="Hensen N."/>
            <person name="Bonometti L."/>
            <person name="Westerberg I."/>
            <person name="Brannstrom I.O."/>
            <person name="Guillou S."/>
            <person name="Cros-Aarteil S."/>
            <person name="Calhoun S."/>
            <person name="Haridas S."/>
            <person name="Kuo A."/>
            <person name="Mondo S."/>
            <person name="Pangilinan J."/>
            <person name="Riley R."/>
            <person name="Labutti K."/>
            <person name="Andreopoulos B."/>
            <person name="Lipzen A."/>
            <person name="Chen C."/>
            <person name="Yanf M."/>
            <person name="Daum C."/>
            <person name="Ng V."/>
            <person name="Clum A."/>
            <person name="Ohm R."/>
            <person name="Martin F."/>
            <person name="Silar P."/>
            <person name="Natvig D."/>
            <person name="Lalanne C."/>
            <person name="Gautier V."/>
            <person name="Ament-Velasquez S.L."/>
            <person name="Kruys A."/>
            <person name="Hutchinson M.I."/>
            <person name="Powell A.J."/>
            <person name="Barry K."/>
            <person name="Miller A.N."/>
            <person name="Grigoriev I.V."/>
            <person name="Debuchy R."/>
            <person name="Gladieux P."/>
            <person name="Thoren M.H."/>
            <person name="Johannesson H."/>
        </authorList>
    </citation>
    <scope>NUCLEOTIDE SEQUENCE</scope>
    <source>
        <strain evidence="3">CBS 315.58</strain>
    </source>
</reference>